<dbReference type="Gene3D" id="1.10.3080.10">
    <property type="entry name" value="Clc chloride channel"/>
    <property type="match status" value="1"/>
</dbReference>
<dbReference type="AlphaFoldDB" id="W1YQV8"/>
<dbReference type="GO" id="GO:0015108">
    <property type="term" value="F:chloride transmembrane transporter activity"/>
    <property type="evidence" value="ECO:0007669"/>
    <property type="project" value="InterPro"/>
</dbReference>
<dbReference type="InterPro" id="IPR014743">
    <property type="entry name" value="Cl-channel_core"/>
</dbReference>
<evidence type="ECO:0000256" key="3">
    <source>
        <dbReference type="ARBA" id="ARBA00022989"/>
    </source>
</evidence>
<feature type="non-terminal residue" evidence="5">
    <location>
        <position position="73"/>
    </location>
</feature>
<feature type="non-terminal residue" evidence="5">
    <location>
        <position position="1"/>
    </location>
</feature>
<evidence type="ECO:0000256" key="4">
    <source>
        <dbReference type="ARBA" id="ARBA00023136"/>
    </source>
</evidence>
<dbReference type="EMBL" id="AZMM01001839">
    <property type="protein sequence ID" value="ETJ44135.1"/>
    <property type="molecule type" value="Genomic_DNA"/>
</dbReference>
<evidence type="ECO:0000256" key="2">
    <source>
        <dbReference type="ARBA" id="ARBA00022692"/>
    </source>
</evidence>
<gene>
    <name evidence="5" type="ORF">Q604_UNBC01839G0001</name>
</gene>
<evidence type="ECO:0000313" key="5">
    <source>
        <dbReference type="EMBL" id="ETJ44135.1"/>
    </source>
</evidence>
<organism evidence="5">
    <name type="scientific">human gut metagenome</name>
    <dbReference type="NCBI Taxonomy" id="408170"/>
    <lineage>
        <taxon>unclassified sequences</taxon>
        <taxon>metagenomes</taxon>
        <taxon>organismal metagenomes</taxon>
    </lineage>
</organism>
<sequence>TGHGVAGVIWSARRRAGAMAPRAATASVVAAALTIGGGGSVGPEGPIAELGASTASLAGRRMGLPSRWVRMLA</sequence>
<accession>W1YQV8</accession>
<name>W1YQV8_9ZZZZ</name>
<dbReference type="Pfam" id="PF00654">
    <property type="entry name" value="Voltage_CLC"/>
    <property type="match status" value="1"/>
</dbReference>
<reference evidence="5" key="1">
    <citation type="submission" date="2013-12" db="EMBL/GenBank/DDBJ databases">
        <title>A Varibaculum cambriense genome reconstructed from a premature infant gut community with otherwise low bacterial novelty that shifts toward anaerobic metabolism during the third week of life.</title>
        <authorList>
            <person name="Brown C.T."/>
            <person name="Sharon I."/>
            <person name="Thomas B.C."/>
            <person name="Castelle C.J."/>
            <person name="Morowitz M.J."/>
            <person name="Banfield J.F."/>
        </authorList>
    </citation>
    <scope>NUCLEOTIDE SEQUENCE</scope>
</reference>
<proteinExistence type="predicted"/>
<dbReference type="InterPro" id="IPR001807">
    <property type="entry name" value="ClC"/>
</dbReference>
<dbReference type="GO" id="GO:0016020">
    <property type="term" value="C:membrane"/>
    <property type="evidence" value="ECO:0007669"/>
    <property type="project" value="UniProtKB-SubCell"/>
</dbReference>
<comment type="caution">
    <text evidence="5">The sequence shown here is derived from an EMBL/GenBank/DDBJ whole genome shotgun (WGS) entry which is preliminary data.</text>
</comment>
<keyword evidence="2" id="KW-0812">Transmembrane</keyword>
<keyword evidence="4" id="KW-0472">Membrane</keyword>
<keyword evidence="3" id="KW-1133">Transmembrane helix</keyword>
<protein>
    <submittedName>
        <fullName evidence="5">Voltage gated Cl-channel</fullName>
    </submittedName>
</protein>
<dbReference type="SUPFAM" id="SSF81340">
    <property type="entry name" value="Clc chloride channel"/>
    <property type="match status" value="1"/>
</dbReference>
<evidence type="ECO:0000256" key="1">
    <source>
        <dbReference type="ARBA" id="ARBA00004141"/>
    </source>
</evidence>
<comment type="subcellular location">
    <subcellularLocation>
        <location evidence="1">Membrane</location>
        <topology evidence="1">Multi-pass membrane protein</topology>
    </subcellularLocation>
</comment>